<gene>
    <name evidence="2" type="ORF">SAMN04489707_100650</name>
</gene>
<proteinExistence type="predicted"/>
<accession>A0A1I7GN18</accession>
<dbReference type="RefSeq" id="WP_074930107.1">
    <property type="nucleotide sequence ID" value="NZ_CYIG01000016.1"/>
</dbReference>
<evidence type="ECO:0000256" key="1">
    <source>
        <dbReference type="SAM" id="MobiDB-lite"/>
    </source>
</evidence>
<evidence type="ECO:0000313" key="2">
    <source>
        <dbReference type="EMBL" id="SFU49824.1"/>
    </source>
</evidence>
<keyword evidence="3" id="KW-1185">Reference proteome</keyword>
<evidence type="ECO:0000313" key="3">
    <source>
        <dbReference type="Proteomes" id="UP000183656"/>
    </source>
</evidence>
<dbReference type="SUPFAM" id="SSF101447">
    <property type="entry name" value="Formin homology 2 domain (FH2 domain)"/>
    <property type="match status" value="1"/>
</dbReference>
<dbReference type="OrthoDB" id="8814414at2"/>
<organism evidence="2 3">
    <name type="scientific">Paenacidovorax caeni</name>
    <dbReference type="NCBI Taxonomy" id="343013"/>
    <lineage>
        <taxon>Bacteria</taxon>
        <taxon>Pseudomonadati</taxon>
        <taxon>Pseudomonadota</taxon>
        <taxon>Betaproteobacteria</taxon>
        <taxon>Burkholderiales</taxon>
        <taxon>Comamonadaceae</taxon>
        <taxon>Paenacidovorax</taxon>
    </lineage>
</organism>
<dbReference type="EMBL" id="FPBX01000006">
    <property type="protein sequence ID" value="SFU49824.1"/>
    <property type="molecule type" value="Genomic_DNA"/>
</dbReference>
<dbReference type="Proteomes" id="UP000183656">
    <property type="component" value="Unassembled WGS sequence"/>
</dbReference>
<dbReference type="STRING" id="343013.SAMN04489707_100650"/>
<feature type="compositionally biased region" description="Pro residues" evidence="1">
    <location>
        <begin position="189"/>
        <end position="199"/>
    </location>
</feature>
<feature type="region of interest" description="Disordered" evidence="1">
    <location>
        <begin position="162"/>
        <end position="218"/>
    </location>
</feature>
<sequence length="218" mass="23393">MKRYLLSFLALACLGLTALLAGLWINPQGQLRNTHWRAPAPLATNYQEMLPLLPEPARVPTSRFMALLERPLFSETRRPPPPPPPPPPPVPVDVLSNAQLSAIYAGEQLTGVIINVNGKNRRVRLNESIDGWVLRSVQGRVVTFDYGGQQRQLQLMRAKVGTSAGGKPLSGAPAPSEAMTPAPAAVPAAPEPTALPPSAVPQETTTSSTPARRPRFGP</sequence>
<dbReference type="AlphaFoldDB" id="A0A1I7GN18"/>
<protein>
    <submittedName>
        <fullName evidence="2">Uncharacterized protein</fullName>
    </submittedName>
</protein>
<name>A0A1I7GN18_9BURK</name>
<reference evidence="2 3" key="1">
    <citation type="submission" date="2016-10" db="EMBL/GenBank/DDBJ databases">
        <authorList>
            <person name="de Groot N.N."/>
        </authorList>
    </citation>
    <scope>NUCLEOTIDE SEQUENCE [LARGE SCALE GENOMIC DNA]</scope>
    <source>
        <strain evidence="2 3">R-24608</strain>
    </source>
</reference>